<organism evidence="2 5">
    <name type="scientific">Halococcus dombrowskii</name>
    <dbReference type="NCBI Taxonomy" id="179637"/>
    <lineage>
        <taxon>Archaea</taxon>
        <taxon>Methanobacteriati</taxon>
        <taxon>Methanobacteriota</taxon>
        <taxon>Stenosarchaea group</taxon>
        <taxon>Halobacteria</taxon>
        <taxon>Halobacteriales</taxon>
        <taxon>Halococcaceae</taxon>
        <taxon>Halococcus</taxon>
    </lineage>
</organism>
<dbReference type="PANTHER" id="PTHR39323:SF1">
    <property type="entry name" value="BLR1149 PROTEIN"/>
    <property type="match status" value="1"/>
</dbReference>
<dbReference type="Proteomes" id="UP000830542">
    <property type="component" value="Chromosome"/>
</dbReference>
<evidence type="ECO:0000313" key="3">
    <source>
        <dbReference type="EMBL" id="UOO94592.1"/>
    </source>
</evidence>
<dbReference type="PANTHER" id="PTHR39323">
    <property type="entry name" value="BLR1149 PROTEIN"/>
    <property type="match status" value="1"/>
</dbReference>
<accession>A0AAV3SE25</accession>
<feature type="domain" description="Calcineurin-like phosphoesterase" evidence="1">
    <location>
        <begin position="23"/>
        <end position="142"/>
    </location>
</feature>
<protein>
    <submittedName>
        <fullName evidence="2">Metallophosphoesterase</fullName>
    </submittedName>
</protein>
<evidence type="ECO:0000313" key="2">
    <source>
        <dbReference type="EMBL" id="GAA0456943.1"/>
    </source>
</evidence>
<dbReference type="PIRSF" id="PIRSF000887">
    <property type="entry name" value="Pesterase_MJ0037"/>
    <property type="match status" value="1"/>
</dbReference>
<dbReference type="Gene3D" id="3.60.21.10">
    <property type="match status" value="1"/>
</dbReference>
<reference evidence="2" key="1">
    <citation type="journal article" date="2014" name="Int. J. Syst. Evol. Microbiol.">
        <title>Complete genome sequence of Corynebacterium casei LMG S-19264T (=DSM 44701T), isolated from a smear-ripened cheese.</title>
        <authorList>
            <consortium name="US DOE Joint Genome Institute (JGI-PGF)"/>
            <person name="Walter F."/>
            <person name="Albersmeier A."/>
            <person name="Kalinowski J."/>
            <person name="Ruckert C."/>
        </authorList>
    </citation>
    <scope>NUCLEOTIDE SEQUENCE</scope>
    <source>
        <strain evidence="2">JCM 12289</strain>
    </source>
</reference>
<dbReference type="KEGG" id="hdo:MUK72_11520"/>
<evidence type="ECO:0000313" key="4">
    <source>
        <dbReference type="Proteomes" id="UP000830542"/>
    </source>
</evidence>
<dbReference type="InterPro" id="IPR004843">
    <property type="entry name" value="Calcineurin-like_PHP"/>
</dbReference>
<dbReference type="RefSeq" id="WP_244700760.1">
    <property type="nucleotide sequence ID" value="NZ_BAAADN010000019.1"/>
</dbReference>
<dbReference type="GeneID" id="71762486"/>
<keyword evidence="4" id="KW-1185">Reference proteome</keyword>
<dbReference type="EMBL" id="BAAADN010000019">
    <property type="protein sequence ID" value="GAA0456943.1"/>
    <property type="molecule type" value="Genomic_DNA"/>
</dbReference>
<dbReference type="InterPro" id="IPR029052">
    <property type="entry name" value="Metallo-depent_PP-like"/>
</dbReference>
<name>A0AAV3SE25_HALDO</name>
<sequence length="252" mass="27041">MGGKGRVEPIPGEPAAVVECGERVLCIADYHAGLEAALRWEGVSLPSQADERREHMLSLVETTAPERVVFLGDLAHSIGGSRGDEREELETLLAALTESVPVTLVKGNHDGEIESLAEEFGVAVTPTDGIRVGGVGFAHGHTWPSERVLEADVVCVGHEHPTVRLEDEVGGSRAERAWLRGSLVPEPFVEHHSEELAIDGELVVFPGFNQLSGGTWVNVEGQEFLAPFLPDGLADGEAYLLDGTRLGAYRQV</sequence>
<gene>
    <name evidence="2" type="ORF">GCM10008985_11240</name>
    <name evidence="3" type="ORF">MUK72_11520</name>
</gene>
<evidence type="ECO:0000313" key="5">
    <source>
        <dbReference type="Proteomes" id="UP001500962"/>
    </source>
</evidence>
<dbReference type="SUPFAM" id="SSF56300">
    <property type="entry name" value="Metallo-dependent phosphatases"/>
    <property type="match status" value="1"/>
</dbReference>
<dbReference type="AlphaFoldDB" id="A0AAV3SE25"/>
<dbReference type="Proteomes" id="UP001500962">
    <property type="component" value="Unassembled WGS sequence"/>
</dbReference>
<dbReference type="Pfam" id="PF00149">
    <property type="entry name" value="Metallophos"/>
    <property type="match status" value="1"/>
</dbReference>
<proteinExistence type="predicted"/>
<dbReference type="EMBL" id="CP095005">
    <property type="protein sequence ID" value="UOO94592.1"/>
    <property type="molecule type" value="Genomic_DNA"/>
</dbReference>
<dbReference type="CDD" id="cd07391">
    <property type="entry name" value="MPP_PF1019"/>
    <property type="match status" value="1"/>
</dbReference>
<reference evidence="3" key="2">
    <citation type="submission" date="2022-04" db="EMBL/GenBank/DDBJ databases">
        <title>Sequencing and genomic assembly of Halococcus dombrowskii.</title>
        <authorList>
            <person name="Lim S.W."/>
            <person name="MacLea K.S."/>
        </authorList>
    </citation>
    <scope>NUCLEOTIDE SEQUENCE</scope>
    <source>
        <strain evidence="3">H4</strain>
    </source>
</reference>
<dbReference type="GO" id="GO:0016787">
    <property type="term" value="F:hydrolase activity"/>
    <property type="evidence" value="ECO:0007669"/>
    <property type="project" value="InterPro"/>
</dbReference>
<reference evidence="2" key="3">
    <citation type="submission" date="2023-12" db="EMBL/GenBank/DDBJ databases">
        <authorList>
            <person name="Sun Q."/>
            <person name="Inoue M."/>
        </authorList>
    </citation>
    <scope>NUCLEOTIDE SEQUENCE</scope>
    <source>
        <strain evidence="2">JCM 12289</strain>
    </source>
</reference>
<evidence type="ECO:0000259" key="1">
    <source>
        <dbReference type="Pfam" id="PF00149"/>
    </source>
</evidence>
<dbReference type="InterPro" id="IPR024173">
    <property type="entry name" value="Pesterase_MJ0037-like"/>
</dbReference>